<keyword evidence="5 9" id="KW-0418">Kinase</keyword>
<comment type="catalytic activity">
    <reaction evidence="1">
        <text>ATP + protein L-histidine = ADP + protein N-phospho-L-histidine.</text>
        <dbReference type="EC" id="2.7.13.3"/>
    </reaction>
</comment>
<keyword evidence="7" id="KW-0472">Membrane</keyword>
<evidence type="ECO:0000256" key="4">
    <source>
        <dbReference type="ARBA" id="ARBA00022679"/>
    </source>
</evidence>
<evidence type="ECO:0000313" key="9">
    <source>
        <dbReference type="EMBL" id="HJC16315.1"/>
    </source>
</evidence>
<dbReference type="InterPro" id="IPR050736">
    <property type="entry name" value="Sensor_HK_Regulatory"/>
</dbReference>
<dbReference type="EMBL" id="DWWU01000045">
    <property type="protein sequence ID" value="HJC16315.1"/>
    <property type="molecule type" value="Genomic_DNA"/>
</dbReference>
<accession>A0A9D2SN72</accession>
<organism evidence="9 10">
    <name type="scientific">Candidatus Fusicatenibacter intestinigallinarum</name>
    <dbReference type="NCBI Taxonomy" id="2838598"/>
    <lineage>
        <taxon>Bacteria</taxon>
        <taxon>Bacillati</taxon>
        <taxon>Bacillota</taxon>
        <taxon>Clostridia</taxon>
        <taxon>Lachnospirales</taxon>
        <taxon>Lachnospiraceae</taxon>
        <taxon>Fusicatenibacter</taxon>
    </lineage>
</organism>
<evidence type="ECO:0000256" key="6">
    <source>
        <dbReference type="ARBA" id="ARBA00023012"/>
    </source>
</evidence>
<dbReference type="PROSITE" id="PS50109">
    <property type="entry name" value="HIS_KIN"/>
    <property type="match status" value="1"/>
</dbReference>
<dbReference type="Pfam" id="PF00512">
    <property type="entry name" value="HisKA"/>
    <property type="match status" value="1"/>
</dbReference>
<keyword evidence="7" id="KW-1133">Transmembrane helix</keyword>
<dbReference type="PRINTS" id="PR00344">
    <property type="entry name" value="BCTRLSENSOR"/>
</dbReference>
<comment type="caution">
    <text evidence="9">The sequence shown here is derived from an EMBL/GenBank/DDBJ whole genome shotgun (WGS) entry which is preliminary data.</text>
</comment>
<keyword evidence="4" id="KW-0808">Transferase</keyword>
<dbReference type="Pfam" id="PF02518">
    <property type="entry name" value="HATPase_c"/>
    <property type="match status" value="1"/>
</dbReference>
<evidence type="ECO:0000313" key="10">
    <source>
        <dbReference type="Proteomes" id="UP000823849"/>
    </source>
</evidence>
<dbReference type="GO" id="GO:0000155">
    <property type="term" value="F:phosphorelay sensor kinase activity"/>
    <property type="evidence" value="ECO:0007669"/>
    <property type="project" value="InterPro"/>
</dbReference>
<dbReference type="SUPFAM" id="SSF47384">
    <property type="entry name" value="Homodimeric domain of signal transducing histidine kinase"/>
    <property type="match status" value="1"/>
</dbReference>
<dbReference type="PANTHER" id="PTHR43711">
    <property type="entry name" value="TWO-COMPONENT HISTIDINE KINASE"/>
    <property type="match status" value="1"/>
</dbReference>
<dbReference type="SMART" id="SM00387">
    <property type="entry name" value="HATPase_c"/>
    <property type="match status" value="1"/>
</dbReference>
<dbReference type="SUPFAM" id="SSF55874">
    <property type="entry name" value="ATPase domain of HSP90 chaperone/DNA topoisomerase II/histidine kinase"/>
    <property type="match status" value="1"/>
</dbReference>
<dbReference type="SMART" id="SM00388">
    <property type="entry name" value="HisKA"/>
    <property type="match status" value="1"/>
</dbReference>
<dbReference type="CDD" id="cd00082">
    <property type="entry name" value="HisKA"/>
    <property type="match status" value="1"/>
</dbReference>
<name>A0A9D2SN72_9FIRM</name>
<dbReference type="InterPro" id="IPR003594">
    <property type="entry name" value="HATPase_dom"/>
</dbReference>
<dbReference type="Gene3D" id="1.10.287.130">
    <property type="match status" value="1"/>
</dbReference>
<keyword evidence="3" id="KW-0597">Phosphoprotein</keyword>
<feature type="domain" description="Histidine kinase" evidence="8">
    <location>
        <begin position="252"/>
        <end position="469"/>
    </location>
</feature>
<dbReference type="AlphaFoldDB" id="A0A9D2SN72"/>
<feature type="transmembrane region" description="Helical" evidence="7">
    <location>
        <begin position="171"/>
        <end position="190"/>
    </location>
</feature>
<dbReference type="PANTHER" id="PTHR43711:SF31">
    <property type="entry name" value="HISTIDINE KINASE"/>
    <property type="match status" value="1"/>
</dbReference>
<dbReference type="InterPro" id="IPR036890">
    <property type="entry name" value="HATPase_C_sf"/>
</dbReference>
<keyword evidence="6" id="KW-0902">Two-component regulatory system</keyword>
<keyword evidence="7" id="KW-0812">Transmembrane</keyword>
<dbReference type="InterPro" id="IPR004358">
    <property type="entry name" value="Sig_transdc_His_kin-like_C"/>
</dbReference>
<reference evidence="9" key="2">
    <citation type="submission" date="2021-04" db="EMBL/GenBank/DDBJ databases">
        <authorList>
            <person name="Gilroy R."/>
        </authorList>
    </citation>
    <scope>NUCLEOTIDE SEQUENCE</scope>
    <source>
        <strain evidence="9">CHK185-5351</strain>
    </source>
</reference>
<evidence type="ECO:0000256" key="5">
    <source>
        <dbReference type="ARBA" id="ARBA00022777"/>
    </source>
</evidence>
<evidence type="ECO:0000259" key="8">
    <source>
        <dbReference type="PROSITE" id="PS50109"/>
    </source>
</evidence>
<evidence type="ECO:0000256" key="3">
    <source>
        <dbReference type="ARBA" id="ARBA00022553"/>
    </source>
</evidence>
<dbReference type="InterPro" id="IPR003661">
    <property type="entry name" value="HisK_dim/P_dom"/>
</dbReference>
<evidence type="ECO:0000256" key="1">
    <source>
        <dbReference type="ARBA" id="ARBA00000085"/>
    </source>
</evidence>
<dbReference type="Proteomes" id="UP000823849">
    <property type="component" value="Unassembled WGS sequence"/>
</dbReference>
<reference evidence="9" key="1">
    <citation type="journal article" date="2021" name="PeerJ">
        <title>Extensive microbial diversity within the chicken gut microbiome revealed by metagenomics and culture.</title>
        <authorList>
            <person name="Gilroy R."/>
            <person name="Ravi A."/>
            <person name="Getino M."/>
            <person name="Pursley I."/>
            <person name="Horton D.L."/>
            <person name="Alikhan N.F."/>
            <person name="Baker D."/>
            <person name="Gharbi K."/>
            <person name="Hall N."/>
            <person name="Watson M."/>
            <person name="Adriaenssens E.M."/>
            <person name="Foster-Nyarko E."/>
            <person name="Jarju S."/>
            <person name="Secka A."/>
            <person name="Antonio M."/>
            <person name="Oren A."/>
            <person name="Chaudhuri R.R."/>
            <person name="La Ragione R."/>
            <person name="Hildebrand F."/>
            <person name="Pallen M.J."/>
        </authorList>
    </citation>
    <scope>NUCLEOTIDE SEQUENCE</scope>
    <source>
        <strain evidence="9">CHK185-5351</strain>
    </source>
</reference>
<dbReference type="InterPro" id="IPR005467">
    <property type="entry name" value="His_kinase_dom"/>
</dbReference>
<proteinExistence type="predicted"/>
<dbReference type="EC" id="2.7.13.3" evidence="2"/>
<evidence type="ECO:0000256" key="7">
    <source>
        <dbReference type="SAM" id="Phobius"/>
    </source>
</evidence>
<gene>
    <name evidence="9" type="ORF">H9705_10965</name>
</gene>
<evidence type="ECO:0000256" key="2">
    <source>
        <dbReference type="ARBA" id="ARBA00012438"/>
    </source>
</evidence>
<dbReference type="CDD" id="cd00075">
    <property type="entry name" value="HATPase"/>
    <property type="match status" value="1"/>
</dbReference>
<protein>
    <recommendedName>
        <fullName evidence="2">histidine kinase</fullName>
        <ecNumber evidence="2">2.7.13.3</ecNumber>
    </recommendedName>
</protein>
<dbReference type="Gene3D" id="3.30.565.10">
    <property type="entry name" value="Histidine kinase-like ATPase, C-terminal domain"/>
    <property type="match status" value="1"/>
</dbReference>
<feature type="transmembrane region" description="Helical" evidence="7">
    <location>
        <begin position="12"/>
        <end position="36"/>
    </location>
</feature>
<dbReference type="InterPro" id="IPR036097">
    <property type="entry name" value="HisK_dim/P_sf"/>
</dbReference>
<sequence length="469" mass="52441">MKVRRYRNPFAYTAILLFALFAILILLGIGMFYYVFAIPEPEGLSLASWPDTFTDDFSTWIVYENGQAGVKEFGIQRLEEYGLWTQILDESGQELFSFRKPDGYPESYSMSELLALSESGYENGNTVFVSSCSVSGTTLNYIVGYPYSIGKTRLYYNGENVVRLAPLARRLLPVAALVTVLCGVAYSFWLSKKLSVMIASIRKISQHAYEPVKEKGVFGEVYRSLNRMDAELRRSERLQEETDRTRKEWISNITHDLKTPLSPIKGYAELLADGAVSDPGAVREYGSLILKHADYTEQLVNDLKLTWQLESGTLPFHPQQTRLVRFLRELVIDIANDPSFSDRDIEFASSETEVSAAVDPGLFRRAVGNLVTNALVHNPPDTKVSVSVSVDEKREICISVCDDGVGITAEEQKKLFTRYYRGTNTKEKPEGSGLGLAIARQIVTLHGGDLVVKSRPGEGTTFSILLPEN</sequence>